<dbReference type="EMBL" id="RXMA01000204">
    <property type="protein sequence ID" value="RTR07761.1"/>
    <property type="molecule type" value="Genomic_DNA"/>
</dbReference>
<accession>A0A3S0HT18</accession>
<dbReference type="Gene3D" id="3.40.50.300">
    <property type="entry name" value="P-loop containing nucleotide triphosphate hydrolases"/>
    <property type="match status" value="1"/>
</dbReference>
<evidence type="ECO:0000313" key="2">
    <source>
        <dbReference type="EMBL" id="RTR07761.1"/>
    </source>
</evidence>
<feature type="non-terminal residue" evidence="2">
    <location>
        <position position="1"/>
    </location>
</feature>
<dbReference type="Pfam" id="PF00176">
    <property type="entry name" value="SNF2-rel_dom"/>
    <property type="match status" value="1"/>
</dbReference>
<gene>
    <name evidence="2" type="ORF">EJ903_26790</name>
</gene>
<dbReference type="SUPFAM" id="SSF52540">
    <property type="entry name" value="P-loop containing nucleoside triphosphate hydrolases"/>
    <property type="match status" value="1"/>
</dbReference>
<reference evidence="2 3" key="1">
    <citation type="submission" date="2018-12" db="EMBL/GenBank/DDBJ databases">
        <authorList>
            <person name="Yang Y."/>
        </authorList>
    </citation>
    <scope>NUCLEOTIDE SEQUENCE [LARGE SCALE GENOMIC DNA]</scope>
    <source>
        <strain evidence="2 3">L-25-5w-1</strain>
    </source>
</reference>
<sequence length="77" mass="8895">ASELPPKTEMVERVDPQAAQRDLYETIRLAMDQRVREEIARKGLARSHITILDALLKLRQVCCDPRLVKLESARKRV</sequence>
<name>A0A3S0HT18_9PROT</name>
<comment type="caution">
    <text evidence="2">The sequence shown here is derived from an EMBL/GenBank/DDBJ whole genome shotgun (WGS) entry which is preliminary data.</text>
</comment>
<dbReference type="AlphaFoldDB" id="A0A3S0HT18"/>
<dbReference type="RefSeq" id="WP_148105351.1">
    <property type="nucleotide sequence ID" value="NZ_RXMA01000204.1"/>
</dbReference>
<feature type="non-terminal residue" evidence="2">
    <location>
        <position position="77"/>
    </location>
</feature>
<dbReference type="InterPro" id="IPR000330">
    <property type="entry name" value="SNF2_N"/>
</dbReference>
<dbReference type="InterPro" id="IPR027417">
    <property type="entry name" value="P-loop_NTPase"/>
</dbReference>
<dbReference type="GO" id="GO:0005524">
    <property type="term" value="F:ATP binding"/>
    <property type="evidence" value="ECO:0007669"/>
    <property type="project" value="InterPro"/>
</dbReference>
<evidence type="ECO:0000259" key="1">
    <source>
        <dbReference type="Pfam" id="PF00176"/>
    </source>
</evidence>
<organism evidence="2 3">
    <name type="scientific">Azospirillum griseum</name>
    <dbReference type="NCBI Taxonomy" id="2496639"/>
    <lineage>
        <taxon>Bacteria</taxon>
        <taxon>Pseudomonadati</taxon>
        <taxon>Pseudomonadota</taxon>
        <taxon>Alphaproteobacteria</taxon>
        <taxon>Rhodospirillales</taxon>
        <taxon>Azospirillaceae</taxon>
        <taxon>Azospirillum</taxon>
    </lineage>
</organism>
<dbReference type="Proteomes" id="UP000277007">
    <property type="component" value="Unassembled WGS sequence"/>
</dbReference>
<keyword evidence="3" id="KW-1185">Reference proteome</keyword>
<protein>
    <recommendedName>
        <fullName evidence="1">SNF2 N-terminal domain-containing protein</fullName>
    </recommendedName>
</protein>
<proteinExistence type="predicted"/>
<feature type="domain" description="SNF2 N-terminal" evidence="1">
    <location>
        <begin position="3"/>
        <end position="67"/>
    </location>
</feature>
<evidence type="ECO:0000313" key="3">
    <source>
        <dbReference type="Proteomes" id="UP000277007"/>
    </source>
</evidence>
<dbReference type="OrthoDB" id="9814088at2"/>